<gene>
    <name evidence="10" type="ORF">DOB11_25115</name>
</gene>
<comment type="caution">
    <text evidence="10">The sequence shown here is derived from an EMBL/GenBank/DDBJ whole genome shotgun (WGS) entry which is preliminary data.</text>
</comment>
<evidence type="ECO:0000256" key="8">
    <source>
        <dbReference type="ARBA" id="ARBA00029451"/>
    </source>
</evidence>
<dbReference type="GO" id="GO:0005576">
    <property type="term" value="C:extracellular region"/>
    <property type="evidence" value="ECO:0007669"/>
    <property type="project" value="UniProtKB-SubCell"/>
</dbReference>
<dbReference type="Pfam" id="PF06128">
    <property type="entry name" value="Shigella_OspC"/>
    <property type="match status" value="1"/>
</dbReference>
<comment type="similarity">
    <text evidence="8">Belongs to the OspC family.</text>
</comment>
<sequence>MSNHQEKLPLNKTHHTVDFGANAYIIDHDSPYGYMTLTDHFDNAIPPVFYHEHQSFFLDNFKEVVDEVSRYVHGNQGKTDVPIFNTKDMRLGIGLHLIDFIRKSKDQGFREFCYNKNIDPVSLDRIINFVFQLEYHIPRMLSTDNFKKIKLRDISL</sequence>
<evidence type="ECO:0000256" key="9">
    <source>
        <dbReference type="ARBA" id="ARBA00047641"/>
    </source>
</evidence>
<dbReference type="InterPro" id="IPR010366">
    <property type="entry name" value="OspC1-4"/>
</dbReference>
<dbReference type="AlphaFoldDB" id="A0A5V8HJ13"/>
<proteinExistence type="inferred from homology"/>
<dbReference type="GO" id="GO:0140740">
    <property type="term" value="F:ADP-riboxanase activity"/>
    <property type="evidence" value="ECO:0007669"/>
    <property type="project" value="UniProtKB-ARBA"/>
</dbReference>
<evidence type="ECO:0000256" key="7">
    <source>
        <dbReference type="ARBA" id="ARBA00023239"/>
    </source>
</evidence>
<evidence type="ECO:0000256" key="5">
    <source>
        <dbReference type="ARBA" id="ARBA00023026"/>
    </source>
</evidence>
<feature type="non-terminal residue" evidence="10">
    <location>
        <position position="156"/>
    </location>
</feature>
<protein>
    <submittedName>
        <fullName evidence="10">Uncharacterized protein</fullName>
    </submittedName>
</protein>
<evidence type="ECO:0000256" key="3">
    <source>
        <dbReference type="ARBA" id="ARBA00022656"/>
    </source>
</evidence>
<evidence type="ECO:0000256" key="1">
    <source>
        <dbReference type="ARBA" id="ARBA00004613"/>
    </source>
</evidence>
<dbReference type="GO" id="GO:0090729">
    <property type="term" value="F:toxin activity"/>
    <property type="evidence" value="ECO:0007669"/>
    <property type="project" value="UniProtKB-KW"/>
</dbReference>
<evidence type="ECO:0000256" key="6">
    <source>
        <dbReference type="ARBA" id="ARBA00023043"/>
    </source>
</evidence>
<comment type="catalytic activity">
    <reaction evidence="9">
        <text>L-arginyl-[protein] + NAD(+) = ADP-riboxanated L-argininyl-[protein] + nicotinamide + NH4(+) + H(+)</text>
        <dbReference type="Rhea" id="RHEA:69500"/>
        <dbReference type="Rhea" id="RHEA-COMP:10532"/>
        <dbReference type="Rhea" id="RHEA-COMP:17719"/>
        <dbReference type="ChEBI" id="CHEBI:15378"/>
        <dbReference type="ChEBI" id="CHEBI:17154"/>
        <dbReference type="ChEBI" id="CHEBI:28938"/>
        <dbReference type="ChEBI" id="CHEBI:29965"/>
        <dbReference type="ChEBI" id="CHEBI:57540"/>
        <dbReference type="ChEBI" id="CHEBI:184300"/>
    </reaction>
    <physiologicalReaction direction="left-to-right" evidence="9">
        <dbReference type="Rhea" id="RHEA:69501"/>
    </physiologicalReaction>
</comment>
<name>A0A5V8HJ13_SALEN</name>
<evidence type="ECO:0000313" key="10">
    <source>
        <dbReference type="EMBL" id="EBV2884396.1"/>
    </source>
</evidence>
<keyword evidence="4" id="KW-0677">Repeat</keyword>
<keyword evidence="3" id="KW-0800">Toxin</keyword>
<evidence type="ECO:0000256" key="4">
    <source>
        <dbReference type="ARBA" id="ARBA00022737"/>
    </source>
</evidence>
<dbReference type="EMBL" id="AAHETP010000117">
    <property type="protein sequence ID" value="EBV2884396.1"/>
    <property type="molecule type" value="Genomic_DNA"/>
</dbReference>
<comment type="subcellular location">
    <subcellularLocation>
        <location evidence="1">Secreted</location>
    </subcellularLocation>
</comment>
<evidence type="ECO:0000256" key="2">
    <source>
        <dbReference type="ARBA" id="ARBA00022525"/>
    </source>
</evidence>
<keyword evidence="2" id="KW-0964">Secreted</keyword>
<keyword evidence="7" id="KW-0456">Lyase</keyword>
<reference evidence="10" key="1">
    <citation type="submission" date="2018-06" db="EMBL/GenBank/DDBJ databases">
        <authorList>
            <person name="Ashton P.M."/>
            <person name="Dallman T."/>
            <person name="Nair S."/>
            <person name="De Pinna E."/>
            <person name="Peters T."/>
            <person name="Grant K."/>
        </authorList>
    </citation>
    <scope>NUCLEOTIDE SEQUENCE</scope>
    <source>
        <strain evidence="10">159639</strain>
    </source>
</reference>
<accession>A0A5V8HJ13</accession>
<keyword evidence="6" id="KW-0040">ANK repeat</keyword>
<keyword evidence="5" id="KW-0843">Virulence</keyword>
<organism evidence="10">
    <name type="scientific">Salmonella enteritidis</name>
    <dbReference type="NCBI Taxonomy" id="149539"/>
    <lineage>
        <taxon>Bacteria</taxon>
        <taxon>Pseudomonadati</taxon>
        <taxon>Pseudomonadota</taxon>
        <taxon>Gammaproteobacteria</taxon>
        <taxon>Enterobacterales</taxon>
        <taxon>Enterobacteriaceae</taxon>
        <taxon>Salmonella</taxon>
    </lineage>
</organism>